<name>A0A9P4JGM7_9PLEO</name>
<dbReference type="Pfam" id="PF15979">
    <property type="entry name" value="Glyco_hydro_115"/>
    <property type="match status" value="1"/>
</dbReference>
<dbReference type="Gene3D" id="3.20.20.520">
    <property type="entry name" value="Glycosyl hydrolase family 115"/>
    <property type="match status" value="1"/>
</dbReference>
<dbReference type="EMBL" id="ML994113">
    <property type="protein sequence ID" value="KAF2198850.1"/>
    <property type="molecule type" value="Genomic_DNA"/>
</dbReference>
<dbReference type="GO" id="GO:0016787">
    <property type="term" value="F:hydrolase activity"/>
    <property type="evidence" value="ECO:0007669"/>
    <property type="project" value="UniProtKB-KW"/>
</dbReference>
<dbReference type="InterPro" id="IPR042301">
    <property type="entry name" value="GH115_sf"/>
</dbReference>
<dbReference type="InterPro" id="IPR031924">
    <property type="entry name" value="GH115"/>
</dbReference>
<protein>
    <recommendedName>
        <fullName evidence="3">Gylcosyl hydrolase 115 C-terminal domain-containing protein</fullName>
    </recommendedName>
</protein>
<gene>
    <name evidence="4" type="ORF">GQ43DRAFT_474173</name>
</gene>
<keyword evidence="1" id="KW-0378">Hydrolase</keyword>
<proteinExistence type="predicted"/>
<dbReference type="Pfam" id="PF17829">
    <property type="entry name" value="GH115_C"/>
    <property type="match status" value="1"/>
</dbReference>
<keyword evidence="5" id="KW-1185">Reference proteome</keyword>
<dbReference type="OrthoDB" id="4849794at2759"/>
<reference evidence="4" key="1">
    <citation type="journal article" date="2020" name="Stud. Mycol.">
        <title>101 Dothideomycetes genomes: a test case for predicting lifestyles and emergence of pathogens.</title>
        <authorList>
            <person name="Haridas S."/>
            <person name="Albert R."/>
            <person name="Binder M."/>
            <person name="Bloem J."/>
            <person name="Labutti K."/>
            <person name="Salamov A."/>
            <person name="Andreopoulos B."/>
            <person name="Baker S."/>
            <person name="Barry K."/>
            <person name="Bills G."/>
            <person name="Bluhm B."/>
            <person name="Cannon C."/>
            <person name="Castanera R."/>
            <person name="Culley D."/>
            <person name="Daum C."/>
            <person name="Ezra D."/>
            <person name="Gonzalez J."/>
            <person name="Henrissat B."/>
            <person name="Kuo A."/>
            <person name="Liang C."/>
            <person name="Lipzen A."/>
            <person name="Lutzoni F."/>
            <person name="Magnuson J."/>
            <person name="Mondo S."/>
            <person name="Nolan M."/>
            <person name="Ohm R."/>
            <person name="Pangilinan J."/>
            <person name="Park H.-J."/>
            <person name="Ramirez L."/>
            <person name="Alfaro M."/>
            <person name="Sun H."/>
            <person name="Tritt A."/>
            <person name="Yoshinaga Y."/>
            <person name="Zwiers L.-H."/>
            <person name="Turgeon B."/>
            <person name="Goodwin S."/>
            <person name="Spatafora J."/>
            <person name="Crous P."/>
            <person name="Grigoriev I."/>
        </authorList>
    </citation>
    <scope>NUCLEOTIDE SEQUENCE</scope>
    <source>
        <strain evidence="4">ATCC 74209</strain>
    </source>
</reference>
<dbReference type="Gene3D" id="3.30.379.10">
    <property type="entry name" value="Chitobiase/beta-hexosaminidase domain 2-like"/>
    <property type="match status" value="1"/>
</dbReference>
<dbReference type="AlphaFoldDB" id="A0A9P4JGM7"/>
<dbReference type="InterPro" id="IPR029018">
    <property type="entry name" value="Hex-like_dom2"/>
</dbReference>
<evidence type="ECO:0000313" key="5">
    <source>
        <dbReference type="Proteomes" id="UP000799536"/>
    </source>
</evidence>
<organism evidence="4 5">
    <name type="scientific">Delitschia confertaspora ATCC 74209</name>
    <dbReference type="NCBI Taxonomy" id="1513339"/>
    <lineage>
        <taxon>Eukaryota</taxon>
        <taxon>Fungi</taxon>
        <taxon>Dikarya</taxon>
        <taxon>Ascomycota</taxon>
        <taxon>Pezizomycotina</taxon>
        <taxon>Dothideomycetes</taxon>
        <taxon>Pleosporomycetidae</taxon>
        <taxon>Pleosporales</taxon>
        <taxon>Delitschiaceae</taxon>
        <taxon>Delitschia</taxon>
    </lineage>
</organism>
<feature type="domain" description="Gylcosyl hydrolase 115 C-terminal" evidence="3">
    <location>
        <begin position="836"/>
        <end position="1011"/>
    </location>
</feature>
<sequence length="1018" mass="114501">MENLSRAVIRLLSLAFLFLSVVTALGQNATIAFKGSRDNFLLATRNSHVNLVLDAADYPGVLRAANDLAVDFGRVTGVNGTLTTQGKPAANGVTQANATVIFNVTGIKSDWSVSGKKGRKQEGTIIAGTIGNSSIIDDLIKSKKIDVSQIEGQWEAFMSVVVQQPTKDIDEALLIVGSDRRGTIFGLYDVSEQIGVSPWYWWADVAPQSKDEIYALKTTKVQKSPTVKYRGIFLNDEAPALTGWANNKYPKSKYNSPFNADFYSHVFELLLRSRANYLWPAMWGSMFAIDDPRNQPLADEYGIVMGSSHTEPMVRATKEWNTFGKGVWQWNENKQNISEFMRDGVMRAKDYENVVTIGMRGSHDTAMSADVQTDVLQDVVDTQQKIMDEVYGDAKKVPQMWCLYKEVQDYFEAGMKVPDHVTLLWTEDNWGNIRRLPVGNETKRSGGAGIYYHFDYVGDPRNYKWINNIELEKTREQMYQAVVREATRIWIVNVGDLKPLEIPISHFLDLAYDMDAWKDVNSVPRWTEQWAARQFEPKLAKDIGSLIDSYGRLAGIRKFELIEPNSFSVLSYEEADKIMSQWEDIAKKANNLYDRLPEAQKPAFFEMVLHPVLAGGNMVDIQVSSARNQLYAGQGRNSANNWFQRVLDKMKVDHQLTDRYNKMLGGKWNHIMDQTHMNYQGYWQQPMRQISPALQYVMTMERSLSGDMGVAVERSNASIPGDDKWHDNGGGSLKLPTMNPYSPRRWIEIFAQGTQSFDWKIQAEPFVKLSKVSGTMQPMGQDVRVYIEIDWSKVPTTKSSTVLNVTSSTDYGTQYGMPTVTLPLSNVQVPSTFTSGFVESNGELAFEAEHYTRLTSKGNLTYTVLPTYGRTLSSLTLSDYLAPSLTSATAPTLEYDFYTFSNTTSAKGMNITLILAPTLNTTPKRPLAYVLQLDDKKEQRRQYVIDQPQPNFPVNWGYAVADAAWKNTTNWGETQPGKHTLKVWLVEPGVVLQKVVIDMGGVAGSYLGPPESYRVGGK</sequence>
<evidence type="ECO:0000313" key="4">
    <source>
        <dbReference type="EMBL" id="KAF2198850.1"/>
    </source>
</evidence>
<comment type="caution">
    <text evidence="4">The sequence shown here is derived from an EMBL/GenBank/DDBJ whole genome shotgun (WGS) entry which is preliminary data.</text>
</comment>
<evidence type="ECO:0000256" key="1">
    <source>
        <dbReference type="ARBA" id="ARBA00022801"/>
    </source>
</evidence>
<dbReference type="Gene3D" id="2.60.120.1620">
    <property type="match status" value="1"/>
</dbReference>
<keyword evidence="2" id="KW-0732">Signal</keyword>
<accession>A0A9P4JGM7</accession>
<evidence type="ECO:0000259" key="3">
    <source>
        <dbReference type="Pfam" id="PF17829"/>
    </source>
</evidence>
<dbReference type="InterPro" id="IPR041437">
    <property type="entry name" value="GH115_C"/>
</dbReference>
<feature type="signal peptide" evidence="2">
    <location>
        <begin position="1"/>
        <end position="26"/>
    </location>
</feature>
<feature type="chain" id="PRO_5040373498" description="Gylcosyl hydrolase 115 C-terminal domain-containing protein" evidence="2">
    <location>
        <begin position="27"/>
        <end position="1018"/>
    </location>
</feature>
<evidence type="ECO:0000256" key="2">
    <source>
        <dbReference type="SAM" id="SignalP"/>
    </source>
</evidence>
<dbReference type="PANTHER" id="PTHR37842:SF2">
    <property type="entry name" value="GYLCOSYL HYDROLASE 115 C-TERMINAL DOMAIN-CONTAINING PROTEIN"/>
    <property type="match status" value="1"/>
</dbReference>
<dbReference type="Proteomes" id="UP000799536">
    <property type="component" value="Unassembled WGS sequence"/>
</dbReference>
<dbReference type="Gene3D" id="1.20.58.2150">
    <property type="match status" value="1"/>
</dbReference>
<dbReference type="PANTHER" id="PTHR37842">
    <property type="match status" value="1"/>
</dbReference>